<dbReference type="EMBL" id="JACHHQ010000002">
    <property type="protein sequence ID" value="MBB5199532.1"/>
    <property type="molecule type" value="Genomic_DNA"/>
</dbReference>
<evidence type="ECO:0008006" key="4">
    <source>
        <dbReference type="Google" id="ProtNLM"/>
    </source>
</evidence>
<sequence>MRLKTTIATIAGLLISSGAYADTGKLLLTGGVTSIDGAAGGGLTPWAVIGSNATADQIGGTVHFSRAKVNDYSLNTYGASVGIMDRVELSLARQDFDASPVVGVNGLGFNVSNSQHIKMDILGVKVKVAGDAILDSDTLMPQIAVGVEFKKTDAGSFSPVIAALGAKDTGVDFYVSATKLFLAQSILVNATLRATRANQNGLLGFGAAAGENNYKFEPEFSVAYLVTKNVVIGAEYRFKPNNLERVGNTLPLPRNGLREEDWKDVFIAYAPMKNISFTLAYVDLGHIAPVLVKNRKQTGVFLSSQIAF</sequence>
<proteinExistence type="predicted"/>
<dbReference type="Proteomes" id="UP000571084">
    <property type="component" value="Unassembled WGS sequence"/>
</dbReference>
<dbReference type="InterPro" id="IPR021393">
    <property type="entry name" value="DUF3034"/>
</dbReference>
<accession>A0A840RQW0</accession>
<comment type="caution">
    <text evidence="2">The sequence shown here is derived from an EMBL/GenBank/DDBJ whole genome shotgun (WGS) entry which is preliminary data.</text>
</comment>
<protein>
    <recommendedName>
        <fullName evidence="4">DUF3034 family protein</fullName>
    </recommendedName>
</protein>
<keyword evidence="3" id="KW-1185">Reference proteome</keyword>
<feature type="chain" id="PRO_5032387299" description="DUF3034 family protein" evidence="1">
    <location>
        <begin position="22"/>
        <end position="308"/>
    </location>
</feature>
<dbReference type="Pfam" id="PF11231">
    <property type="entry name" value="DUF3034"/>
    <property type="match status" value="1"/>
</dbReference>
<feature type="signal peptide" evidence="1">
    <location>
        <begin position="1"/>
        <end position="21"/>
    </location>
</feature>
<organism evidence="2 3">
    <name type="scientific">Glaciimonas immobilis</name>
    <dbReference type="NCBI Taxonomy" id="728004"/>
    <lineage>
        <taxon>Bacteria</taxon>
        <taxon>Pseudomonadati</taxon>
        <taxon>Pseudomonadota</taxon>
        <taxon>Betaproteobacteria</taxon>
        <taxon>Burkholderiales</taxon>
        <taxon>Oxalobacteraceae</taxon>
        <taxon>Glaciimonas</taxon>
    </lineage>
</organism>
<gene>
    <name evidence="2" type="ORF">HNR39_001359</name>
</gene>
<reference evidence="2 3" key="1">
    <citation type="submission" date="2020-08" db="EMBL/GenBank/DDBJ databases">
        <title>Genomic Encyclopedia of Type Strains, Phase IV (KMG-IV): sequencing the most valuable type-strain genomes for metagenomic binning, comparative biology and taxonomic classification.</title>
        <authorList>
            <person name="Goeker M."/>
        </authorList>
    </citation>
    <scope>NUCLEOTIDE SEQUENCE [LARGE SCALE GENOMIC DNA]</scope>
    <source>
        <strain evidence="2 3">DSM 23240</strain>
    </source>
</reference>
<evidence type="ECO:0000256" key="1">
    <source>
        <dbReference type="SAM" id="SignalP"/>
    </source>
</evidence>
<name>A0A840RQW0_9BURK</name>
<dbReference type="RefSeq" id="WP_168054825.1">
    <property type="nucleotide sequence ID" value="NZ_JAAOZT010000006.1"/>
</dbReference>
<evidence type="ECO:0000313" key="2">
    <source>
        <dbReference type="EMBL" id="MBB5199532.1"/>
    </source>
</evidence>
<evidence type="ECO:0000313" key="3">
    <source>
        <dbReference type="Proteomes" id="UP000571084"/>
    </source>
</evidence>
<keyword evidence="1" id="KW-0732">Signal</keyword>
<dbReference type="AlphaFoldDB" id="A0A840RQW0"/>